<reference evidence="2 3" key="1">
    <citation type="submission" date="2024-11" db="EMBL/GenBank/DDBJ databases">
        <title>A near-complete genome assembly of Cinchona calisaya.</title>
        <authorList>
            <person name="Lian D.C."/>
            <person name="Zhao X.W."/>
            <person name="Wei L."/>
        </authorList>
    </citation>
    <scope>NUCLEOTIDE SEQUENCE [LARGE SCALE GENOMIC DNA]</scope>
    <source>
        <tissue evidence="2">Nenye</tissue>
    </source>
</reference>
<comment type="caution">
    <text evidence="2">The sequence shown here is derived from an EMBL/GenBank/DDBJ whole genome shotgun (WGS) entry which is preliminary data.</text>
</comment>
<evidence type="ECO:0000256" key="1">
    <source>
        <dbReference type="SAM" id="Phobius"/>
    </source>
</evidence>
<dbReference type="EMBL" id="JBJUIK010000007">
    <property type="protein sequence ID" value="KAL3523477.1"/>
    <property type="molecule type" value="Genomic_DNA"/>
</dbReference>
<keyword evidence="3" id="KW-1185">Reference proteome</keyword>
<feature type="transmembrane region" description="Helical" evidence="1">
    <location>
        <begin position="27"/>
        <end position="48"/>
    </location>
</feature>
<sequence>MEGRSPVTSPYGHGEAHQSGVVEPVPVAYPLVATVPLLSAVLQWLLLLPCCHSCRQPKFSVAAYNFC</sequence>
<keyword evidence="1" id="KW-0472">Membrane</keyword>
<dbReference type="Proteomes" id="UP001630127">
    <property type="component" value="Unassembled WGS sequence"/>
</dbReference>
<evidence type="ECO:0000313" key="3">
    <source>
        <dbReference type="Proteomes" id="UP001630127"/>
    </source>
</evidence>
<organism evidence="2 3">
    <name type="scientific">Cinchona calisaya</name>
    <dbReference type="NCBI Taxonomy" id="153742"/>
    <lineage>
        <taxon>Eukaryota</taxon>
        <taxon>Viridiplantae</taxon>
        <taxon>Streptophyta</taxon>
        <taxon>Embryophyta</taxon>
        <taxon>Tracheophyta</taxon>
        <taxon>Spermatophyta</taxon>
        <taxon>Magnoliopsida</taxon>
        <taxon>eudicotyledons</taxon>
        <taxon>Gunneridae</taxon>
        <taxon>Pentapetalae</taxon>
        <taxon>asterids</taxon>
        <taxon>lamiids</taxon>
        <taxon>Gentianales</taxon>
        <taxon>Rubiaceae</taxon>
        <taxon>Cinchonoideae</taxon>
        <taxon>Cinchoneae</taxon>
        <taxon>Cinchona</taxon>
    </lineage>
</organism>
<gene>
    <name evidence="2" type="ORF">ACH5RR_016311</name>
</gene>
<protein>
    <submittedName>
        <fullName evidence="2">Uncharacterized protein</fullName>
    </submittedName>
</protein>
<name>A0ABD2ZYA0_9GENT</name>
<accession>A0ABD2ZYA0</accession>
<evidence type="ECO:0000313" key="2">
    <source>
        <dbReference type="EMBL" id="KAL3523477.1"/>
    </source>
</evidence>
<dbReference type="AlphaFoldDB" id="A0ABD2ZYA0"/>
<keyword evidence="1" id="KW-0812">Transmembrane</keyword>
<proteinExistence type="predicted"/>
<keyword evidence="1" id="KW-1133">Transmembrane helix</keyword>